<dbReference type="RefSeq" id="WP_282839585.1">
    <property type="nucleotide sequence ID" value="NZ_JASCXW010000019.1"/>
</dbReference>
<proteinExistence type="predicted"/>
<sequence>MKFYDIYDFEGVGYEKLFHHQDWRVAILNYIEELEVEHINYFEAHTLTDEVFVLLSGKCHMFFIEEKNQVIKDMSSISLEPNKVYRIPKGVYHAHTLSKEAKLLIVEEENTCYDNSPRIYLDEADRKLLMNKFKEMCREV</sequence>
<comment type="caution">
    <text evidence="1">The sequence shown here is derived from an EMBL/GenBank/DDBJ whole genome shotgun (WGS) entry which is preliminary data.</text>
</comment>
<dbReference type="SUPFAM" id="SSF51182">
    <property type="entry name" value="RmlC-like cupins"/>
    <property type="match status" value="1"/>
</dbReference>
<name>A0AAW6U8W1_9MOLU</name>
<evidence type="ECO:0000313" key="2">
    <source>
        <dbReference type="Proteomes" id="UP001431532"/>
    </source>
</evidence>
<protein>
    <recommendedName>
        <fullName evidence="3">Cupin domain-containing protein</fullName>
    </recommendedName>
</protein>
<accession>A0AAW6U8W1</accession>
<keyword evidence="2" id="KW-1185">Reference proteome</keyword>
<dbReference type="Gene3D" id="2.60.120.10">
    <property type="entry name" value="Jelly Rolls"/>
    <property type="match status" value="1"/>
</dbReference>
<dbReference type="InterPro" id="IPR011051">
    <property type="entry name" value="RmlC_Cupin_sf"/>
</dbReference>
<reference evidence="1" key="1">
    <citation type="submission" date="2023-05" db="EMBL/GenBank/DDBJ databases">
        <title>Mariniplasma microaerophilum sp. nov., a novel anaerobic mollicute isolated from terrestrial mud volcano, Taman Peninsula, Russia.</title>
        <authorList>
            <person name="Khomyakova M.A."/>
            <person name="Merkel A.Y."/>
            <person name="Slobodkin A.I."/>
        </authorList>
    </citation>
    <scope>NUCLEOTIDE SEQUENCE</scope>
    <source>
        <strain evidence="1">M4Ah</strain>
    </source>
</reference>
<organism evidence="1 2">
    <name type="scientific">Peloplasma aerotolerans</name>
    <dbReference type="NCBI Taxonomy" id="3044389"/>
    <lineage>
        <taxon>Bacteria</taxon>
        <taxon>Bacillati</taxon>
        <taxon>Mycoplasmatota</taxon>
        <taxon>Mollicutes</taxon>
        <taxon>Acholeplasmatales</taxon>
        <taxon>Acholeplasmataceae</taxon>
        <taxon>Peloplasma</taxon>
    </lineage>
</organism>
<evidence type="ECO:0008006" key="3">
    <source>
        <dbReference type="Google" id="ProtNLM"/>
    </source>
</evidence>
<dbReference type="EMBL" id="JASCXW010000019">
    <property type="protein sequence ID" value="MDI6453155.1"/>
    <property type="molecule type" value="Genomic_DNA"/>
</dbReference>
<evidence type="ECO:0000313" key="1">
    <source>
        <dbReference type="EMBL" id="MDI6453155.1"/>
    </source>
</evidence>
<dbReference type="Proteomes" id="UP001431532">
    <property type="component" value="Unassembled WGS sequence"/>
</dbReference>
<dbReference type="InterPro" id="IPR014710">
    <property type="entry name" value="RmlC-like_jellyroll"/>
</dbReference>
<gene>
    <name evidence="1" type="ORF">QJ521_06240</name>
</gene>
<dbReference type="AlphaFoldDB" id="A0AAW6U8W1"/>